<sequence length="11" mass="1107">MNTSIGDGLTV</sequence>
<comment type="caution">
    <text evidence="1">The sequence shown here is derived from an EMBL/GenBank/DDBJ whole genome shotgun (WGS) entry which is preliminary data.</text>
</comment>
<name>T0JVX3_COLGC</name>
<accession>T0JVX3</accession>
<evidence type="ECO:0000313" key="1">
    <source>
        <dbReference type="EMBL" id="EQB47157.1"/>
    </source>
</evidence>
<dbReference type="EMBL" id="AMYD01003074">
    <property type="protein sequence ID" value="EQB47157.1"/>
    <property type="molecule type" value="Genomic_DNA"/>
</dbReference>
<dbReference type="Proteomes" id="UP000015530">
    <property type="component" value="Unassembled WGS sequence"/>
</dbReference>
<gene>
    <name evidence="1" type="ORF">CGLO_13728</name>
</gene>
<organism evidence="1 2">
    <name type="scientific">Colletotrichum gloeosporioides (strain Cg-14)</name>
    <name type="common">Anthracnose fungus</name>
    <name type="synonym">Glomerella cingulata</name>
    <dbReference type="NCBI Taxonomy" id="1237896"/>
    <lineage>
        <taxon>Eukaryota</taxon>
        <taxon>Fungi</taxon>
        <taxon>Dikarya</taxon>
        <taxon>Ascomycota</taxon>
        <taxon>Pezizomycotina</taxon>
        <taxon>Sordariomycetes</taxon>
        <taxon>Hypocreomycetidae</taxon>
        <taxon>Glomerellales</taxon>
        <taxon>Glomerellaceae</taxon>
        <taxon>Colletotrichum</taxon>
        <taxon>Colletotrichum gloeosporioides species complex</taxon>
    </lineage>
</organism>
<evidence type="ECO:0000313" key="2">
    <source>
        <dbReference type="Proteomes" id="UP000015530"/>
    </source>
</evidence>
<dbReference type="HOGENOM" id="CLU_3437654_0_0_1"/>
<proteinExistence type="predicted"/>
<protein>
    <submittedName>
        <fullName evidence="1">Uncharacterized protein</fullName>
    </submittedName>
</protein>
<reference evidence="2" key="1">
    <citation type="journal article" date="2013" name="Mol. Plant Microbe Interact.">
        <title>Global aspects of pacC regulation of pathogenicity genes in Colletotrichum gloeosporioides as revealed by transcriptome analysis.</title>
        <authorList>
            <person name="Alkan N."/>
            <person name="Meng X."/>
            <person name="Friedlander G."/>
            <person name="Reuveni E."/>
            <person name="Sukno S."/>
            <person name="Sherman A."/>
            <person name="Thon M."/>
            <person name="Fluhr R."/>
            <person name="Prusky D."/>
        </authorList>
    </citation>
    <scope>NUCLEOTIDE SEQUENCE [LARGE SCALE GENOMIC DNA]</scope>
    <source>
        <strain evidence="2">Cg-14</strain>
    </source>
</reference>